<dbReference type="GO" id="GO:0008408">
    <property type="term" value="F:3'-5' exonuclease activity"/>
    <property type="evidence" value="ECO:0007669"/>
    <property type="project" value="InterPro"/>
</dbReference>
<dbReference type="SUPFAM" id="SSF89550">
    <property type="entry name" value="PHP domain-like"/>
    <property type="match status" value="1"/>
</dbReference>
<dbReference type="InterPro" id="IPR041931">
    <property type="entry name" value="DNA_pol3_alpha_thumb_dom"/>
</dbReference>
<dbReference type="AlphaFoldDB" id="A0A4R7ZAZ6"/>
<dbReference type="Pfam" id="PF02811">
    <property type="entry name" value="PHP"/>
    <property type="match status" value="1"/>
</dbReference>
<comment type="subcellular location">
    <subcellularLocation>
        <location evidence="1">Cytoplasm</location>
    </subcellularLocation>
</comment>
<keyword evidence="8" id="KW-0239">DNA-directed DNA polymerase</keyword>
<evidence type="ECO:0000256" key="4">
    <source>
        <dbReference type="ARBA" id="ARBA00019114"/>
    </source>
</evidence>
<dbReference type="NCBIfam" id="NF004226">
    <property type="entry name" value="PRK05673.1"/>
    <property type="match status" value="1"/>
</dbReference>
<dbReference type="InterPro" id="IPR003141">
    <property type="entry name" value="Pol/His_phosphatase_N"/>
</dbReference>
<evidence type="ECO:0000256" key="9">
    <source>
        <dbReference type="ARBA" id="ARBA00025611"/>
    </source>
</evidence>
<evidence type="ECO:0000313" key="13">
    <source>
        <dbReference type="Proteomes" id="UP000294743"/>
    </source>
</evidence>
<keyword evidence="5" id="KW-0808">Transferase</keyword>
<dbReference type="PANTHER" id="PTHR32294:SF0">
    <property type="entry name" value="DNA POLYMERASE III SUBUNIT ALPHA"/>
    <property type="match status" value="1"/>
</dbReference>
<dbReference type="GO" id="GO:0003676">
    <property type="term" value="F:nucleic acid binding"/>
    <property type="evidence" value="ECO:0007669"/>
    <property type="project" value="InterPro"/>
</dbReference>
<evidence type="ECO:0000256" key="7">
    <source>
        <dbReference type="ARBA" id="ARBA00022705"/>
    </source>
</evidence>
<evidence type="ECO:0000256" key="5">
    <source>
        <dbReference type="ARBA" id="ARBA00022679"/>
    </source>
</evidence>
<feature type="domain" description="Polymerase/histidinol phosphatase N-terminal" evidence="11">
    <location>
        <begin position="3"/>
        <end position="70"/>
    </location>
</feature>
<evidence type="ECO:0000259" key="11">
    <source>
        <dbReference type="SMART" id="SM00481"/>
    </source>
</evidence>
<dbReference type="Pfam" id="PF01336">
    <property type="entry name" value="tRNA_anti-codon"/>
    <property type="match status" value="1"/>
</dbReference>
<comment type="caution">
    <text evidence="12">The sequence shown here is derived from an EMBL/GenBank/DDBJ whole genome shotgun (WGS) entry which is preliminary data.</text>
</comment>
<dbReference type="InterPro" id="IPR016195">
    <property type="entry name" value="Pol/histidinol_Pase-like"/>
</dbReference>
<dbReference type="InterPro" id="IPR004805">
    <property type="entry name" value="DnaE2/DnaE/PolC"/>
</dbReference>
<evidence type="ECO:0000256" key="10">
    <source>
        <dbReference type="ARBA" id="ARBA00049244"/>
    </source>
</evidence>
<proteinExistence type="inferred from homology"/>
<evidence type="ECO:0000256" key="6">
    <source>
        <dbReference type="ARBA" id="ARBA00022695"/>
    </source>
</evidence>
<comment type="similarity">
    <text evidence="2">Belongs to the DNA polymerase type-C family. DnaE subfamily.</text>
</comment>
<protein>
    <recommendedName>
        <fullName evidence="4">DNA polymerase III subunit alpha</fullName>
        <ecNumber evidence="3">2.7.7.7</ecNumber>
    </recommendedName>
</protein>
<dbReference type="CDD" id="cd07431">
    <property type="entry name" value="PHP_PolIIIA"/>
    <property type="match status" value="1"/>
</dbReference>
<evidence type="ECO:0000256" key="2">
    <source>
        <dbReference type="ARBA" id="ARBA00009496"/>
    </source>
</evidence>
<dbReference type="InterPro" id="IPR004013">
    <property type="entry name" value="PHP_dom"/>
</dbReference>
<dbReference type="InterPro" id="IPR004365">
    <property type="entry name" value="NA-bd_OB_tRNA"/>
</dbReference>
<comment type="function">
    <text evidence="9">DNA polymerase III is a complex, multichain enzyme responsible for most of the replicative synthesis in bacteria. This DNA polymerase also exhibits 3' to 5' exonuclease activity. The alpha chain is the DNA polymerase.</text>
</comment>
<evidence type="ECO:0000256" key="1">
    <source>
        <dbReference type="ARBA" id="ARBA00004496"/>
    </source>
</evidence>
<accession>A0A4R7ZAZ6</accession>
<dbReference type="Pfam" id="PF17657">
    <property type="entry name" value="DNA_pol3_finger"/>
    <property type="match status" value="1"/>
</dbReference>
<dbReference type="Gene3D" id="3.20.20.140">
    <property type="entry name" value="Metal-dependent hydrolases"/>
    <property type="match status" value="1"/>
</dbReference>
<keyword evidence="7" id="KW-0235">DNA replication</keyword>
<dbReference type="PANTHER" id="PTHR32294">
    <property type="entry name" value="DNA POLYMERASE III SUBUNIT ALPHA"/>
    <property type="match status" value="1"/>
</dbReference>
<reference evidence="12 13" key="1">
    <citation type="submission" date="2019-03" db="EMBL/GenBank/DDBJ databases">
        <title>Genomic Encyclopedia of Type Strains, Phase IV (KMG-IV): sequencing the most valuable type-strain genomes for metagenomic binning, comparative biology and taxonomic classification.</title>
        <authorList>
            <person name="Goeker M."/>
        </authorList>
    </citation>
    <scope>NUCLEOTIDE SEQUENCE [LARGE SCALE GENOMIC DNA]</scope>
    <source>
        <strain evidence="12 13">DSM 28867</strain>
    </source>
</reference>
<keyword evidence="13" id="KW-1185">Reference proteome</keyword>
<dbReference type="NCBIfam" id="TIGR00594">
    <property type="entry name" value="polc"/>
    <property type="match status" value="1"/>
</dbReference>
<dbReference type="CDD" id="cd04485">
    <property type="entry name" value="DnaE_OBF"/>
    <property type="match status" value="1"/>
</dbReference>
<dbReference type="GO" id="GO:0005737">
    <property type="term" value="C:cytoplasm"/>
    <property type="evidence" value="ECO:0007669"/>
    <property type="project" value="UniProtKB-SubCell"/>
</dbReference>
<evidence type="ECO:0000313" key="12">
    <source>
        <dbReference type="EMBL" id="TDW14657.1"/>
    </source>
</evidence>
<dbReference type="SMART" id="SM00481">
    <property type="entry name" value="POLIIIAc"/>
    <property type="match status" value="1"/>
</dbReference>
<dbReference type="InterPro" id="IPR040982">
    <property type="entry name" value="DNA_pol3_finger"/>
</dbReference>
<dbReference type="Pfam" id="PF07733">
    <property type="entry name" value="DNA_pol3_alpha"/>
    <property type="match status" value="1"/>
</dbReference>
<dbReference type="Gene3D" id="1.10.150.870">
    <property type="match status" value="1"/>
</dbReference>
<keyword evidence="6" id="KW-0548">Nucleotidyltransferase</keyword>
<organism evidence="12 13">
    <name type="scientific">Breznakia blatticola</name>
    <dbReference type="NCBI Taxonomy" id="1754012"/>
    <lineage>
        <taxon>Bacteria</taxon>
        <taxon>Bacillati</taxon>
        <taxon>Bacillota</taxon>
        <taxon>Erysipelotrichia</taxon>
        <taxon>Erysipelotrichales</taxon>
        <taxon>Erysipelotrichaceae</taxon>
        <taxon>Breznakia</taxon>
    </lineage>
</organism>
<dbReference type="Proteomes" id="UP000294743">
    <property type="component" value="Unassembled WGS sequence"/>
</dbReference>
<dbReference type="Pfam" id="PF14579">
    <property type="entry name" value="HHH_6"/>
    <property type="match status" value="1"/>
</dbReference>
<evidence type="ECO:0000256" key="8">
    <source>
        <dbReference type="ARBA" id="ARBA00022932"/>
    </source>
</evidence>
<dbReference type="OrthoDB" id="9803237at2"/>
<dbReference type="GO" id="GO:0006260">
    <property type="term" value="P:DNA replication"/>
    <property type="evidence" value="ECO:0007669"/>
    <property type="project" value="UniProtKB-KW"/>
</dbReference>
<dbReference type="InterPro" id="IPR029460">
    <property type="entry name" value="DNAPol_HHH"/>
</dbReference>
<dbReference type="EC" id="2.7.7.7" evidence="3"/>
<dbReference type="EMBL" id="SODD01000035">
    <property type="protein sequence ID" value="TDW14657.1"/>
    <property type="molecule type" value="Genomic_DNA"/>
</dbReference>
<comment type="catalytic activity">
    <reaction evidence="10">
        <text>DNA(n) + a 2'-deoxyribonucleoside 5'-triphosphate = DNA(n+1) + diphosphate</text>
        <dbReference type="Rhea" id="RHEA:22508"/>
        <dbReference type="Rhea" id="RHEA-COMP:17339"/>
        <dbReference type="Rhea" id="RHEA-COMP:17340"/>
        <dbReference type="ChEBI" id="CHEBI:33019"/>
        <dbReference type="ChEBI" id="CHEBI:61560"/>
        <dbReference type="ChEBI" id="CHEBI:173112"/>
        <dbReference type="EC" id="2.7.7.7"/>
    </reaction>
</comment>
<dbReference type="RefSeq" id="WP_134170513.1">
    <property type="nucleotide sequence ID" value="NZ_SODD01000035.1"/>
</dbReference>
<dbReference type="Gene3D" id="1.10.10.1600">
    <property type="entry name" value="Bacterial DNA polymerase III alpha subunit, thumb domain"/>
    <property type="match status" value="1"/>
</dbReference>
<dbReference type="InterPro" id="IPR011708">
    <property type="entry name" value="DNA_pol3_alpha_NTPase_dom"/>
</dbReference>
<sequence length="1020" mass="116353">MAVHLHTRSCYTLLESTLKIQDIVALAKTEQMDAIALCDRNVMHGAMAFFHACTKANIKPIFGLEFEVLINEQHIQLLAYAKTDIGFQSLLALSSHINTVDEPLTVETVRTFDRDLIICSAGNNDDLRKLNSYEDKSELEEILKLFKHSFVEFYIAIAMNDSLFLKKQNEVLKNIARRLKIDTFALSKIYYAKKEDFEAYQVVNAIGQQRTIYDKTLSIEQDRYFRSSQEMERLYDVDDLMKAEEIAASCNVKMNFPKASLPVYENNKGVDSATYLRELCRLGLQKRRNNQVSQKYVERLHHELDVIERMGFADYFLIVYDFVRYAKMQGIYVGPGRGSAAGSLVSYCLGITEVDPLTYGLLFERFLNPERISMPDIDIDFPDNKRDEVIAYVAKRYGKERVAHITTYGTLATKQVLRDVGRVLAIPLSDVDMLCKMVPNVLKINLDTVYAQNKKFAQVIQAKKEFRRLFAIARKLEGLPRHTSTHAGGIVLSDKPISSVCPLIAVEEDLYSTQYSMEYLEELGLIKIDFLGLRNLTIIDEVVAHIKEHGHDLDIKSIPLDDKETFQLLQAVDTVGVFQLESEGMKSLLHKMQVKNFEEIAATIALFRPGPMENIPLYLENRQHPESIDYIDATIQPILENTYGVMIYQEQIMQITQVMAGFSLGKADILRKAISKKIPGELEKLEKDFIDGSLRKGYSEKVAHKVYDSILKFAGYGFNRSHSIAYGLIAYQMAYLKARYPLSFFTSLLNSMIGSETKSSEYIFEAKKRGIKILPPSVNTSTSTYEIEQECIRFPLLGIKNIGRANCEALLQERAKNGVYTDFFDFVARISTVKFSSKAIESLIDAGALDDFHETRASLRATLPDALRYASLVKVDEIEQQLDLTLVSKPPMVVMRDFLGDRSRKEKEVLGFYLSEHPITQIRSRYAQDVKGLIELAHVKGYVKTIGFIEHTKQHRTKNGQIMMFVVISDETSKFDLAIFPKEYQIYQDILERGNYVYVEGFIKDRPSIAVNKLQKVEAE</sequence>
<dbReference type="GO" id="GO:0003887">
    <property type="term" value="F:DNA-directed DNA polymerase activity"/>
    <property type="evidence" value="ECO:0007669"/>
    <property type="project" value="UniProtKB-KW"/>
</dbReference>
<evidence type="ECO:0000256" key="3">
    <source>
        <dbReference type="ARBA" id="ARBA00012417"/>
    </source>
</evidence>
<name>A0A4R7ZAZ6_9FIRM</name>
<gene>
    <name evidence="12" type="ORF">EDD63_1352</name>
</gene>